<dbReference type="RefSeq" id="WP_252425741.1">
    <property type="nucleotide sequence ID" value="NZ_JAMWMR010000013.1"/>
</dbReference>
<evidence type="ECO:0000256" key="1">
    <source>
        <dbReference type="ARBA" id="ARBA00021292"/>
    </source>
</evidence>
<dbReference type="Proteomes" id="UP001523219">
    <property type="component" value="Unassembled WGS sequence"/>
</dbReference>
<evidence type="ECO:0000313" key="4">
    <source>
        <dbReference type="EMBL" id="MCN9242433.1"/>
    </source>
</evidence>
<dbReference type="InterPro" id="IPR001296">
    <property type="entry name" value="Glyco_trans_1"/>
</dbReference>
<proteinExistence type="predicted"/>
<organism evidence="4 5">
    <name type="scientific">Streptomyces macrolidinus</name>
    <dbReference type="NCBI Taxonomy" id="2952607"/>
    <lineage>
        <taxon>Bacteria</taxon>
        <taxon>Bacillati</taxon>
        <taxon>Actinomycetota</taxon>
        <taxon>Actinomycetes</taxon>
        <taxon>Kitasatosporales</taxon>
        <taxon>Streptomycetaceae</taxon>
        <taxon>Streptomyces</taxon>
    </lineage>
</organism>
<feature type="domain" description="Glycosyl transferase family 1" evidence="3">
    <location>
        <begin position="198"/>
        <end position="355"/>
    </location>
</feature>
<dbReference type="PANTHER" id="PTHR12526">
    <property type="entry name" value="GLYCOSYLTRANSFERASE"/>
    <property type="match status" value="1"/>
</dbReference>
<evidence type="ECO:0000313" key="5">
    <source>
        <dbReference type="Proteomes" id="UP001523219"/>
    </source>
</evidence>
<reference evidence="4 5" key="1">
    <citation type="submission" date="2022-05" db="EMBL/GenBank/DDBJ databases">
        <title>Streptomyces sp. nov. RY43-2 isolated from soil of a peat swamp forest.</title>
        <authorList>
            <person name="Kanchanasin P."/>
            <person name="Tanasupawat S."/>
            <person name="Phongsopitanun W."/>
        </authorList>
    </citation>
    <scope>NUCLEOTIDE SEQUENCE [LARGE SCALE GENOMIC DNA]</scope>
    <source>
        <strain evidence="4 5">RY43-2</strain>
    </source>
</reference>
<keyword evidence="5" id="KW-1185">Reference proteome</keyword>
<dbReference type="Pfam" id="PF00534">
    <property type="entry name" value="Glycos_transf_1"/>
    <property type="match status" value="1"/>
</dbReference>
<evidence type="ECO:0000259" key="3">
    <source>
        <dbReference type="Pfam" id="PF00534"/>
    </source>
</evidence>
<sequence length="413" mass="45188">MKITFLIHNVYGIGGTIRTTLNLAAALADRHELTVVSMLRHRARPRFAIDPRVTVVPLVDLRDHSADAADPLLHQPAEVFPTAEKRYAQYSRLTDLRAEDYLRTCDADVVIGTRPGVNVYLARFASPRALRVAQEHLTHDTHSKKLRAQLAHHYRDLDAVVTTTRADAAVYQAKMRLPGVSVLAVPNSVPDPGPSPADGRAHVIAAAGRLVRAKRFDLLIEAFTDVAAQHPDWSLRIYGAGTDKERLQRLIDDQGLGGRAALMGVVSPIEAEFAKASIVASASDAESFGMTLVEAMRCGTPVVATDCPLGPAEIVDDGVDGRLVPTGDRQALAAALCDLIADEPGRRRMGEAARDAARRFDPAPVAHAYEDLFAELAASRHARAWQRRKSHWRGRAGRALRGLRRRYESVTWA</sequence>
<dbReference type="Gene3D" id="3.40.50.2000">
    <property type="entry name" value="Glycogen Phosphorylase B"/>
    <property type="match status" value="2"/>
</dbReference>
<gene>
    <name evidence="4" type="ORF">NGF19_16800</name>
</gene>
<name>A0ABT0ZFS3_9ACTN</name>
<comment type="caution">
    <text evidence="4">The sequence shown here is derived from an EMBL/GenBank/DDBJ whole genome shotgun (WGS) entry which is preliminary data.</text>
</comment>
<accession>A0ABT0ZFS3</accession>
<dbReference type="SUPFAM" id="SSF53756">
    <property type="entry name" value="UDP-Glycosyltransferase/glycogen phosphorylase"/>
    <property type="match status" value="1"/>
</dbReference>
<dbReference type="CDD" id="cd03820">
    <property type="entry name" value="GT4_AmsD-like"/>
    <property type="match status" value="1"/>
</dbReference>
<keyword evidence="2" id="KW-0808">Transferase</keyword>
<protein>
    <recommendedName>
        <fullName evidence="1">D-inositol 3-phosphate glycosyltransferase</fullName>
    </recommendedName>
</protein>
<evidence type="ECO:0000256" key="2">
    <source>
        <dbReference type="ARBA" id="ARBA00022679"/>
    </source>
</evidence>
<dbReference type="EMBL" id="JAMWMR010000013">
    <property type="protein sequence ID" value="MCN9242433.1"/>
    <property type="molecule type" value="Genomic_DNA"/>
</dbReference>
<dbReference type="PANTHER" id="PTHR12526:SF627">
    <property type="entry name" value="D-RHAMNOSYLTRANSFERASE WBPZ"/>
    <property type="match status" value="1"/>
</dbReference>